<dbReference type="Gene3D" id="2.60.40.1120">
    <property type="entry name" value="Carboxypeptidase-like, regulatory domain"/>
    <property type="match status" value="1"/>
</dbReference>
<dbReference type="AlphaFoldDB" id="A0A1M5JCX0"/>
<evidence type="ECO:0000256" key="4">
    <source>
        <dbReference type="ARBA" id="ARBA00022692"/>
    </source>
</evidence>
<dbReference type="GO" id="GO:0015344">
    <property type="term" value="F:siderophore uptake transmembrane transporter activity"/>
    <property type="evidence" value="ECO:0007669"/>
    <property type="project" value="TreeGrafter"/>
</dbReference>
<dbReference type="PANTHER" id="PTHR30069">
    <property type="entry name" value="TONB-DEPENDENT OUTER MEMBRANE RECEPTOR"/>
    <property type="match status" value="1"/>
</dbReference>
<dbReference type="PANTHER" id="PTHR30069:SF29">
    <property type="entry name" value="HEMOGLOBIN AND HEMOGLOBIN-HAPTOGLOBIN-BINDING PROTEIN 1-RELATED"/>
    <property type="match status" value="1"/>
</dbReference>
<dbReference type="InterPro" id="IPR008969">
    <property type="entry name" value="CarboxyPept-like_regulatory"/>
</dbReference>
<dbReference type="PROSITE" id="PS52016">
    <property type="entry name" value="TONB_DEPENDENT_REC_3"/>
    <property type="match status" value="1"/>
</dbReference>
<keyword evidence="5 9" id="KW-0732">Signal</keyword>
<feature type="chain" id="PRO_5012296459" evidence="9">
    <location>
        <begin position="29"/>
        <end position="1035"/>
    </location>
</feature>
<dbReference type="OrthoDB" id="9768177at2"/>
<feature type="signal peptide" evidence="9">
    <location>
        <begin position="1"/>
        <end position="28"/>
    </location>
</feature>
<dbReference type="Pfam" id="PF07715">
    <property type="entry name" value="Plug"/>
    <property type="match status" value="1"/>
</dbReference>
<dbReference type="Proteomes" id="UP000184287">
    <property type="component" value="Unassembled WGS sequence"/>
</dbReference>
<dbReference type="InterPro" id="IPR023997">
    <property type="entry name" value="TonB-dep_OMP_SusC/RagA_CS"/>
</dbReference>
<proteinExistence type="inferred from homology"/>
<keyword evidence="7 8" id="KW-0998">Cell outer membrane</keyword>
<keyword evidence="3 8" id="KW-1134">Transmembrane beta strand</keyword>
<evidence type="ECO:0000256" key="6">
    <source>
        <dbReference type="ARBA" id="ARBA00023136"/>
    </source>
</evidence>
<feature type="domain" description="TonB-dependent receptor plug" evidence="10">
    <location>
        <begin position="126"/>
        <end position="232"/>
    </location>
</feature>
<dbReference type="GO" id="GO:0044718">
    <property type="term" value="P:siderophore transmembrane transport"/>
    <property type="evidence" value="ECO:0007669"/>
    <property type="project" value="TreeGrafter"/>
</dbReference>
<name>A0A1M5JCX0_9SPHI</name>
<keyword evidence="4 8" id="KW-0812">Transmembrane</keyword>
<reference evidence="12" key="1">
    <citation type="submission" date="2016-11" db="EMBL/GenBank/DDBJ databases">
        <authorList>
            <person name="Varghese N."/>
            <person name="Submissions S."/>
        </authorList>
    </citation>
    <scope>NUCLEOTIDE SEQUENCE [LARGE SCALE GENOMIC DNA]</scope>
    <source>
        <strain evidence="12">DSM 16990</strain>
    </source>
</reference>
<dbReference type="InterPro" id="IPR036942">
    <property type="entry name" value="Beta-barrel_TonB_sf"/>
</dbReference>
<dbReference type="EMBL" id="FQUQ01000005">
    <property type="protein sequence ID" value="SHG37863.1"/>
    <property type="molecule type" value="Genomic_DNA"/>
</dbReference>
<accession>A0A1M5JCX0</accession>
<sequence length="1035" mass="114223">MKLKMTLKVLMLFSVCGGQMGVFNTVYAQSVVKTTERVTGKVTDETGGGLPGVSVTVKGTGLAVSSDGSGNYSIGISGKGILVFSYTGYMTKEVAVNGDSKVDVQLQVDQKVLEEIVVVGYGVQKKVTVTGSVATIKGDVLRQSPAANLSNAIAGRVPGVIVSNRSGEPGNDFSTLLIRGKGTLNDNSPLIVIDGVANRGAFERVNPDDVESITVLKDASAAIYGAQAANGVILITTKRGKTGKPVITYNGSYGLTQPTLLPKLVDAGQYATYINEVNDRLGQPHQYSDADVQKYKDGTDPLNFPNTDWYDAVLKDLSPQYRHAISLSGGTEKIDHFISGEYLNQDGIFHKSATKYKQYNLRSNVSSQVSDNLKLSLNVSGRIEDRRYSNYSSGSIFAEVLSAYPTLPAYYPNGLPGPGLAGGRNPVLMASGATGYNKVKDYSLLSDASFNLKLPYITKGLYLSGLAAFDFRFRTGKKLYDNWDAYRYDKASGEYINLKNTEGPINLNEEFRNYQLQTYNLKLGYERTFGAHQLTAFVAFEQSENYDEGINAYRTGFLSSKIDQIFIGGNKDKDNGSVASQSARRNFFGRVTYSYKERYLAEVILRHDGSFNFPKGKQWGTFPGLSLGWRISEEDFFKQKVPFMNQLKLKASWGKLGNDKIDPYQNLQQYILDGGFYFGPDGEKQQGLRAGVAPNPGITWEVANNANIGIESTFLNGDLSFNADYFISKRNHILIARNASVPSSTGLTGKLPAENIGKVDNKGFELELMYRHAINKDFSYQLGGNYTFTKNKVVFMDEAANVPEWQKIQGHAMDSWLVYQSAGIYKTQAEIDNSVHLAGTKPGDIRYQDINGDQKITSDDRVRIFESPTPGSVFALTAGFQYKGFGLDILLQGQGKARQLILPQQGNAITPPVWLFEDRWTVNNPEGKYPSSFDRNDAINNRYSDFWLRSAAFLRLKNVELSYTFPKSTLSRLKLQHLRVFVNGSNLLVFSKIKDYDPELSAVTGTKYYDPKLNAVTGSYYPQVRIMNAGVNISL</sequence>
<keyword evidence="6 8" id="KW-0472">Membrane</keyword>
<dbReference type="InterPro" id="IPR039426">
    <property type="entry name" value="TonB-dep_rcpt-like"/>
</dbReference>
<dbReference type="NCBIfam" id="TIGR04056">
    <property type="entry name" value="OMP_RagA_SusC"/>
    <property type="match status" value="1"/>
</dbReference>
<dbReference type="SUPFAM" id="SSF56935">
    <property type="entry name" value="Porins"/>
    <property type="match status" value="1"/>
</dbReference>
<evidence type="ECO:0000256" key="1">
    <source>
        <dbReference type="ARBA" id="ARBA00004571"/>
    </source>
</evidence>
<evidence type="ECO:0000256" key="9">
    <source>
        <dbReference type="SAM" id="SignalP"/>
    </source>
</evidence>
<evidence type="ECO:0000256" key="3">
    <source>
        <dbReference type="ARBA" id="ARBA00022452"/>
    </source>
</evidence>
<evidence type="ECO:0000256" key="8">
    <source>
        <dbReference type="PROSITE-ProRule" id="PRU01360"/>
    </source>
</evidence>
<dbReference type="GO" id="GO:0009279">
    <property type="term" value="C:cell outer membrane"/>
    <property type="evidence" value="ECO:0007669"/>
    <property type="project" value="UniProtKB-SubCell"/>
</dbReference>
<evidence type="ECO:0000313" key="11">
    <source>
        <dbReference type="EMBL" id="SHG37863.1"/>
    </source>
</evidence>
<dbReference type="Gene3D" id="2.170.130.10">
    <property type="entry name" value="TonB-dependent receptor, plug domain"/>
    <property type="match status" value="1"/>
</dbReference>
<keyword evidence="2 8" id="KW-0813">Transport</keyword>
<evidence type="ECO:0000313" key="12">
    <source>
        <dbReference type="Proteomes" id="UP000184287"/>
    </source>
</evidence>
<comment type="similarity">
    <text evidence="8">Belongs to the TonB-dependent receptor family.</text>
</comment>
<dbReference type="InterPro" id="IPR012910">
    <property type="entry name" value="Plug_dom"/>
</dbReference>
<dbReference type="RefSeq" id="WP_073235670.1">
    <property type="nucleotide sequence ID" value="NZ_FQUQ01000005.1"/>
</dbReference>
<dbReference type="FunFam" id="2.170.130.10:FF:000003">
    <property type="entry name" value="SusC/RagA family TonB-linked outer membrane protein"/>
    <property type="match status" value="1"/>
</dbReference>
<evidence type="ECO:0000256" key="2">
    <source>
        <dbReference type="ARBA" id="ARBA00022448"/>
    </source>
</evidence>
<keyword evidence="12" id="KW-1185">Reference proteome</keyword>
<dbReference type="NCBIfam" id="TIGR04057">
    <property type="entry name" value="SusC_RagA_signa"/>
    <property type="match status" value="1"/>
</dbReference>
<evidence type="ECO:0000256" key="7">
    <source>
        <dbReference type="ARBA" id="ARBA00023237"/>
    </source>
</evidence>
<dbReference type="InterPro" id="IPR023996">
    <property type="entry name" value="TonB-dep_OMP_SusC/RagA"/>
</dbReference>
<comment type="subcellular location">
    <subcellularLocation>
        <location evidence="1 8">Cell outer membrane</location>
        <topology evidence="1 8">Multi-pass membrane protein</topology>
    </subcellularLocation>
</comment>
<evidence type="ECO:0000259" key="10">
    <source>
        <dbReference type="Pfam" id="PF07715"/>
    </source>
</evidence>
<gene>
    <name evidence="11" type="ORF">SAMN04488522_105278</name>
</gene>
<dbReference type="InterPro" id="IPR037066">
    <property type="entry name" value="Plug_dom_sf"/>
</dbReference>
<dbReference type="STRING" id="288992.SAMN04488522_105278"/>
<dbReference type="Gene3D" id="2.40.170.20">
    <property type="entry name" value="TonB-dependent receptor, beta-barrel domain"/>
    <property type="match status" value="1"/>
</dbReference>
<dbReference type="Pfam" id="PF13715">
    <property type="entry name" value="CarbopepD_reg_2"/>
    <property type="match status" value="1"/>
</dbReference>
<protein>
    <submittedName>
        <fullName evidence="11">TonB-linked outer membrane protein, SusC/RagA family</fullName>
    </submittedName>
</protein>
<evidence type="ECO:0000256" key="5">
    <source>
        <dbReference type="ARBA" id="ARBA00022729"/>
    </source>
</evidence>
<organism evidence="11 12">
    <name type="scientific">Pedobacter caeni</name>
    <dbReference type="NCBI Taxonomy" id="288992"/>
    <lineage>
        <taxon>Bacteria</taxon>
        <taxon>Pseudomonadati</taxon>
        <taxon>Bacteroidota</taxon>
        <taxon>Sphingobacteriia</taxon>
        <taxon>Sphingobacteriales</taxon>
        <taxon>Sphingobacteriaceae</taxon>
        <taxon>Pedobacter</taxon>
    </lineage>
</organism>
<dbReference type="SUPFAM" id="SSF49464">
    <property type="entry name" value="Carboxypeptidase regulatory domain-like"/>
    <property type="match status" value="1"/>
</dbReference>